<keyword evidence="10 15" id="KW-0660">Purine salvage</keyword>
<protein>
    <recommendedName>
        <fullName evidence="15">Hypoxanthine phosphoribosyltransferase</fullName>
        <ecNumber evidence="15">2.4.2.8</ecNumber>
    </recommendedName>
</protein>
<evidence type="ECO:0000256" key="2">
    <source>
        <dbReference type="ARBA" id="ARBA00004496"/>
    </source>
</evidence>
<evidence type="ECO:0000256" key="12">
    <source>
        <dbReference type="ARBA" id="ARBA00022842"/>
    </source>
</evidence>
<evidence type="ECO:0000256" key="11">
    <source>
        <dbReference type="ARBA" id="ARBA00022741"/>
    </source>
</evidence>
<feature type="domain" description="Phosphoribosyltransferase" evidence="16">
    <location>
        <begin position="19"/>
        <end position="161"/>
    </location>
</feature>
<dbReference type="GO" id="GO:0032264">
    <property type="term" value="P:IMP salvage"/>
    <property type="evidence" value="ECO:0007669"/>
    <property type="project" value="UniProtKB-UniPathway"/>
</dbReference>
<dbReference type="AlphaFoldDB" id="A0A537LEW8"/>
<dbReference type="Pfam" id="PF00156">
    <property type="entry name" value="Pribosyltran"/>
    <property type="match status" value="1"/>
</dbReference>
<proteinExistence type="inferred from homology"/>
<dbReference type="FunFam" id="3.40.50.2020:FF:000006">
    <property type="entry name" value="Hypoxanthine phosphoribosyltransferase"/>
    <property type="match status" value="1"/>
</dbReference>
<evidence type="ECO:0000256" key="13">
    <source>
        <dbReference type="ARBA" id="ARBA00048811"/>
    </source>
</evidence>
<keyword evidence="12 15" id="KW-0460">Magnesium</keyword>
<dbReference type="InterPro" id="IPR050408">
    <property type="entry name" value="HGPRT"/>
</dbReference>
<evidence type="ECO:0000313" key="17">
    <source>
        <dbReference type="EMBL" id="TMJ06545.1"/>
    </source>
</evidence>
<keyword evidence="7 15" id="KW-0328">Glycosyltransferase</keyword>
<organism evidence="17 18">
    <name type="scientific">Candidatus Segetimicrobium genomatis</name>
    <dbReference type="NCBI Taxonomy" id="2569760"/>
    <lineage>
        <taxon>Bacteria</taxon>
        <taxon>Bacillati</taxon>
        <taxon>Candidatus Sysuimicrobiota</taxon>
        <taxon>Candidatus Sysuimicrobiia</taxon>
        <taxon>Candidatus Sysuimicrobiales</taxon>
        <taxon>Candidatus Segetimicrobiaceae</taxon>
        <taxon>Candidatus Segetimicrobium</taxon>
    </lineage>
</organism>
<evidence type="ECO:0000256" key="10">
    <source>
        <dbReference type="ARBA" id="ARBA00022726"/>
    </source>
</evidence>
<dbReference type="CDD" id="cd06223">
    <property type="entry name" value="PRTases_typeI"/>
    <property type="match status" value="1"/>
</dbReference>
<evidence type="ECO:0000256" key="9">
    <source>
        <dbReference type="ARBA" id="ARBA00022723"/>
    </source>
</evidence>
<evidence type="ECO:0000256" key="3">
    <source>
        <dbReference type="ARBA" id="ARBA00004669"/>
    </source>
</evidence>
<dbReference type="GO" id="GO:0006178">
    <property type="term" value="P:guanine salvage"/>
    <property type="evidence" value="ECO:0007669"/>
    <property type="project" value="TreeGrafter"/>
</dbReference>
<evidence type="ECO:0000256" key="15">
    <source>
        <dbReference type="RuleBase" id="RU364099"/>
    </source>
</evidence>
<dbReference type="UniPathway" id="UPA00591">
    <property type="reaction ID" value="UER00648"/>
</dbReference>
<comment type="catalytic activity">
    <reaction evidence="14">
        <text>IMP + diphosphate = hypoxanthine + 5-phospho-alpha-D-ribose 1-diphosphate</text>
        <dbReference type="Rhea" id="RHEA:17973"/>
        <dbReference type="ChEBI" id="CHEBI:17368"/>
        <dbReference type="ChEBI" id="CHEBI:33019"/>
        <dbReference type="ChEBI" id="CHEBI:58017"/>
        <dbReference type="ChEBI" id="CHEBI:58053"/>
        <dbReference type="EC" id="2.4.2.8"/>
    </reaction>
    <physiologicalReaction direction="right-to-left" evidence="14">
        <dbReference type="Rhea" id="RHEA:17975"/>
    </physiologicalReaction>
</comment>
<evidence type="ECO:0000313" key="18">
    <source>
        <dbReference type="Proteomes" id="UP000319353"/>
    </source>
</evidence>
<dbReference type="Gene3D" id="3.40.50.2020">
    <property type="match status" value="1"/>
</dbReference>
<evidence type="ECO:0000256" key="14">
    <source>
        <dbReference type="ARBA" id="ARBA00049402"/>
    </source>
</evidence>
<dbReference type="GO" id="GO:0046100">
    <property type="term" value="P:hypoxanthine metabolic process"/>
    <property type="evidence" value="ECO:0007669"/>
    <property type="project" value="TreeGrafter"/>
</dbReference>
<comment type="caution">
    <text evidence="17">The sequence shown here is derived from an EMBL/GenBank/DDBJ whole genome shotgun (WGS) entry which is preliminary data.</text>
</comment>
<dbReference type="GO" id="GO:0000287">
    <property type="term" value="F:magnesium ion binding"/>
    <property type="evidence" value="ECO:0007669"/>
    <property type="project" value="TreeGrafter"/>
</dbReference>
<dbReference type="GO" id="GO:0032263">
    <property type="term" value="P:GMP salvage"/>
    <property type="evidence" value="ECO:0007669"/>
    <property type="project" value="TreeGrafter"/>
</dbReference>
<name>A0A537LEW8_9BACT</name>
<keyword evidence="11 15" id="KW-0547">Nucleotide-binding</keyword>
<dbReference type="GO" id="GO:0004422">
    <property type="term" value="F:hypoxanthine phosphoribosyltransferase activity"/>
    <property type="evidence" value="ECO:0007669"/>
    <property type="project" value="InterPro"/>
</dbReference>
<dbReference type="PANTHER" id="PTHR43340">
    <property type="entry name" value="HYPOXANTHINE-GUANINE PHOSPHORIBOSYLTRANSFERASE"/>
    <property type="match status" value="1"/>
</dbReference>
<keyword evidence="8 15" id="KW-0808">Transferase</keyword>
<dbReference type="InterPro" id="IPR005904">
    <property type="entry name" value="Hxn_phspho_trans"/>
</dbReference>
<gene>
    <name evidence="17" type="primary">hpt</name>
    <name evidence="17" type="ORF">E6H01_01375</name>
</gene>
<evidence type="ECO:0000256" key="5">
    <source>
        <dbReference type="ARBA" id="ARBA00008391"/>
    </source>
</evidence>
<comment type="catalytic activity">
    <reaction evidence="13">
        <text>GMP + diphosphate = guanine + 5-phospho-alpha-D-ribose 1-diphosphate</text>
        <dbReference type="Rhea" id="RHEA:25424"/>
        <dbReference type="ChEBI" id="CHEBI:16235"/>
        <dbReference type="ChEBI" id="CHEBI:33019"/>
        <dbReference type="ChEBI" id="CHEBI:58017"/>
        <dbReference type="ChEBI" id="CHEBI:58115"/>
        <dbReference type="EC" id="2.4.2.8"/>
    </reaction>
    <physiologicalReaction direction="right-to-left" evidence="13">
        <dbReference type="Rhea" id="RHEA:25426"/>
    </physiologicalReaction>
</comment>
<dbReference type="GO" id="GO:0000166">
    <property type="term" value="F:nucleotide binding"/>
    <property type="evidence" value="ECO:0007669"/>
    <property type="project" value="UniProtKB-KW"/>
</dbReference>
<dbReference type="InterPro" id="IPR000836">
    <property type="entry name" value="PRTase_dom"/>
</dbReference>
<dbReference type="NCBIfam" id="TIGR01203">
    <property type="entry name" value="HGPRTase"/>
    <property type="match status" value="1"/>
</dbReference>
<dbReference type="GO" id="GO:0006166">
    <property type="term" value="P:purine ribonucleoside salvage"/>
    <property type="evidence" value="ECO:0007669"/>
    <property type="project" value="UniProtKB-KW"/>
</dbReference>
<evidence type="ECO:0000256" key="1">
    <source>
        <dbReference type="ARBA" id="ARBA00001946"/>
    </source>
</evidence>
<evidence type="ECO:0000256" key="4">
    <source>
        <dbReference type="ARBA" id="ARBA00004676"/>
    </source>
</evidence>
<dbReference type="SUPFAM" id="SSF53271">
    <property type="entry name" value="PRTase-like"/>
    <property type="match status" value="1"/>
</dbReference>
<dbReference type="InterPro" id="IPR029057">
    <property type="entry name" value="PRTase-like"/>
</dbReference>
<dbReference type="EC" id="2.4.2.8" evidence="15"/>
<evidence type="ECO:0000259" key="16">
    <source>
        <dbReference type="Pfam" id="PF00156"/>
    </source>
</evidence>
<dbReference type="Proteomes" id="UP000319353">
    <property type="component" value="Unassembled WGS sequence"/>
</dbReference>
<dbReference type="GO" id="GO:0005829">
    <property type="term" value="C:cytosol"/>
    <property type="evidence" value="ECO:0007669"/>
    <property type="project" value="TreeGrafter"/>
</dbReference>
<dbReference type="PANTHER" id="PTHR43340:SF1">
    <property type="entry name" value="HYPOXANTHINE PHOSPHORIBOSYLTRANSFERASE"/>
    <property type="match status" value="1"/>
</dbReference>
<dbReference type="GO" id="GO:0052657">
    <property type="term" value="F:guanine phosphoribosyltransferase activity"/>
    <property type="evidence" value="ECO:0007669"/>
    <property type="project" value="UniProtKB-ARBA"/>
</dbReference>
<dbReference type="EMBL" id="VBAL01000012">
    <property type="protein sequence ID" value="TMJ06545.1"/>
    <property type="molecule type" value="Genomic_DNA"/>
</dbReference>
<evidence type="ECO:0000256" key="7">
    <source>
        <dbReference type="ARBA" id="ARBA00022676"/>
    </source>
</evidence>
<evidence type="ECO:0000256" key="6">
    <source>
        <dbReference type="ARBA" id="ARBA00022490"/>
    </source>
</evidence>
<comment type="subcellular location">
    <subcellularLocation>
        <location evidence="2 15">Cytoplasm</location>
    </subcellularLocation>
</comment>
<comment type="similarity">
    <text evidence="5 15">Belongs to the purine/pyrimidine phosphoribosyltransferase family.</text>
</comment>
<comment type="cofactor">
    <cofactor evidence="1 15">
        <name>Mg(2+)</name>
        <dbReference type="ChEBI" id="CHEBI:18420"/>
    </cofactor>
</comment>
<accession>A0A537LEW8</accession>
<evidence type="ECO:0000256" key="8">
    <source>
        <dbReference type="ARBA" id="ARBA00022679"/>
    </source>
</evidence>
<keyword evidence="6 15" id="KW-0963">Cytoplasm</keyword>
<reference evidence="17 18" key="1">
    <citation type="journal article" date="2019" name="Nat. Microbiol.">
        <title>Mediterranean grassland soil C-N compound turnover is dependent on rainfall and depth, and is mediated by genomically divergent microorganisms.</title>
        <authorList>
            <person name="Diamond S."/>
            <person name="Andeer P.F."/>
            <person name="Li Z."/>
            <person name="Crits-Christoph A."/>
            <person name="Burstein D."/>
            <person name="Anantharaman K."/>
            <person name="Lane K.R."/>
            <person name="Thomas B.C."/>
            <person name="Pan C."/>
            <person name="Northen T.R."/>
            <person name="Banfield J.F."/>
        </authorList>
    </citation>
    <scope>NUCLEOTIDE SEQUENCE [LARGE SCALE GENOMIC DNA]</scope>
    <source>
        <strain evidence="17">NP_4</strain>
    </source>
</reference>
<comment type="pathway">
    <text evidence="3 15">Purine metabolism; IMP biosynthesis via salvage pathway; IMP from hypoxanthine: step 1/1.</text>
</comment>
<keyword evidence="9 15" id="KW-0479">Metal-binding</keyword>
<sequence>MALLDDIDEVLIPEEVLQARIRELGRTISNDYNGKEPLLVGILTGAVPFVSDLLRQISISCQLDFMATSSYGARTESSGIVRILKDLEQSIEGRHVIIVDDIIDTGLTMDYLLETLKARYPASLKVCALLDKVPRRLRHVPIDYRGFEIPDKFVVGYGLDYGGRYRNLPFICVLKPEIYGQELGLDGAPAIRHSPFGRPARVVR</sequence>
<comment type="pathway">
    <text evidence="4">Purine metabolism; GMP biosynthesis via salvage pathway; GMP from guanine: step 1/1.</text>
</comment>